<sequence>MHSFSFSSFFLVAACRLAHVLADLPLITDYDAYNAGAYGNRPNQTFHSSDLVSPRFLVNKWDRNASTVGSHFFMAPAAPGMGFTPIILDSRDLSLVYADPKWDGGTDARMQMYNGSQYLTFWSGYDFKGHGTGGGLMVDTSYTEFRNLTTKGLGTGADSHDFKMTGDGGVIMNNYHTIVTDLTSVGGTTNSHLLDCAFQEADVETGEVRFTWRANDHFHVTESRTDSPFEETEDGWDWFHMNAISKTAQGNYLISIRHLQALALINGTDGSRIWQVGGSNNSFRDLSGGRATNFKFQHDARFVDATEREITLFDNHNMAPGAAPTPGCTVDCTRGLRIRLDYNAMTVQVVSEFYHPVGVQAWAQGGYQLQSNGNALIGWGVVPAMTEYNAAGDIIMDVQIRPWDTTEEGGGPLYRAYRFDWVGQPTWGPSIAVVDSVVYVSWNGATEVASWALSGGDTHVTLEAMDTVPKAGFETAITPPRAASFFRVNALDSKGNVMGTTDVLDVASGEVVGSIIRH</sequence>
<dbReference type="InterPro" id="IPR053143">
    <property type="entry name" value="Arylsulfate_ST"/>
</dbReference>
<dbReference type="InterPro" id="IPR039535">
    <property type="entry name" value="ASST-like"/>
</dbReference>
<feature type="signal peptide" evidence="1">
    <location>
        <begin position="1"/>
        <end position="22"/>
    </location>
</feature>
<dbReference type="AlphaFoldDB" id="A0AAI8VGZ5"/>
<feature type="chain" id="PRO_5042580512" evidence="1">
    <location>
        <begin position="23"/>
        <end position="518"/>
    </location>
</feature>
<accession>A0AAI8VGZ5</accession>
<evidence type="ECO:0000256" key="1">
    <source>
        <dbReference type="SAM" id="SignalP"/>
    </source>
</evidence>
<dbReference type="Proteomes" id="UP001295740">
    <property type="component" value="Unassembled WGS sequence"/>
</dbReference>
<evidence type="ECO:0000313" key="2">
    <source>
        <dbReference type="EMBL" id="CAJ2504722.1"/>
    </source>
</evidence>
<name>A0AAI8VGZ5_9PEZI</name>
<dbReference type="PANTHER" id="PTHR35340:SF5">
    <property type="entry name" value="ASST-DOMAIN-CONTAINING PROTEIN"/>
    <property type="match status" value="1"/>
</dbReference>
<protein>
    <submittedName>
        <fullName evidence="2">Uu.00g121160.m01.CDS01</fullName>
    </submittedName>
</protein>
<keyword evidence="1" id="KW-0732">Signal</keyword>
<dbReference type="EMBL" id="CAUWAG010000007">
    <property type="protein sequence ID" value="CAJ2504722.1"/>
    <property type="molecule type" value="Genomic_DNA"/>
</dbReference>
<dbReference type="PANTHER" id="PTHR35340">
    <property type="entry name" value="PQQ ENZYME REPEAT PROTEIN-RELATED"/>
    <property type="match status" value="1"/>
</dbReference>
<organism evidence="2 3">
    <name type="scientific">Anthostomella pinea</name>
    <dbReference type="NCBI Taxonomy" id="933095"/>
    <lineage>
        <taxon>Eukaryota</taxon>
        <taxon>Fungi</taxon>
        <taxon>Dikarya</taxon>
        <taxon>Ascomycota</taxon>
        <taxon>Pezizomycotina</taxon>
        <taxon>Sordariomycetes</taxon>
        <taxon>Xylariomycetidae</taxon>
        <taxon>Xylariales</taxon>
        <taxon>Xylariaceae</taxon>
        <taxon>Anthostomella</taxon>
    </lineage>
</organism>
<comment type="caution">
    <text evidence="2">The sequence shown here is derived from an EMBL/GenBank/DDBJ whole genome shotgun (WGS) entry which is preliminary data.</text>
</comment>
<evidence type="ECO:0000313" key="3">
    <source>
        <dbReference type="Proteomes" id="UP001295740"/>
    </source>
</evidence>
<dbReference type="Pfam" id="PF14269">
    <property type="entry name" value="Arylsulfotran_2"/>
    <property type="match status" value="1"/>
</dbReference>
<proteinExistence type="predicted"/>
<gene>
    <name evidence="2" type="ORF">KHLLAP_LOCUS5190</name>
</gene>
<reference evidence="2" key="1">
    <citation type="submission" date="2023-10" db="EMBL/GenBank/DDBJ databases">
        <authorList>
            <person name="Hackl T."/>
        </authorList>
    </citation>
    <scope>NUCLEOTIDE SEQUENCE</scope>
</reference>
<keyword evidence="3" id="KW-1185">Reference proteome</keyword>